<keyword evidence="3" id="KW-1185">Reference proteome</keyword>
<reference evidence="2 3" key="1">
    <citation type="submission" date="2017-10" db="EMBL/GenBank/DDBJ databases">
        <title>Bifidobacterium xylocopum sp. nov. and Bifidobacterium aemilianum sp. nov., from the carpenter bee (Xylocopa violacea) digestive tract.</title>
        <authorList>
            <person name="Alberoni D."/>
            <person name="Baffoni L."/>
            <person name="Di Gioia D."/>
            <person name="Gaggia F."/>
            <person name="Biavati B."/>
        </authorList>
    </citation>
    <scope>NUCLEOTIDE SEQUENCE [LARGE SCALE GENOMIC DNA]</scope>
    <source>
        <strain evidence="2 3">XV2</strain>
    </source>
</reference>
<dbReference type="EMBL" id="PDCH01000002">
    <property type="protein sequence ID" value="RBP99887.1"/>
    <property type="molecule type" value="Genomic_DNA"/>
</dbReference>
<organism evidence="2 3">
    <name type="scientific">Bifidobacterium xylocopae</name>
    <dbReference type="NCBI Taxonomy" id="2493119"/>
    <lineage>
        <taxon>Bacteria</taxon>
        <taxon>Bacillati</taxon>
        <taxon>Actinomycetota</taxon>
        <taxon>Actinomycetes</taxon>
        <taxon>Bifidobacteriales</taxon>
        <taxon>Bifidobacteriaceae</taxon>
        <taxon>Bifidobacterium</taxon>
    </lineage>
</organism>
<feature type="region of interest" description="Disordered" evidence="1">
    <location>
        <begin position="28"/>
        <end position="56"/>
    </location>
</feature>
<dbReference type="AlphaFoldDB" id="A0A366KER7"/>
<comment type="caution">
    <text evidence="2">The sequence shown here is derived from an EMBL/GenBank/DDBJ whole genome shotgun (WGS) entry which is preliminary data.</text>
</comment>
<sequence length="191" mass="20108">MVIGAAVLVVLVLFSAFVWPHWAPRSAAPAANGTTSAGSKPSSVQPKPTIKAEPLPQDASDLLKAMPDTVGAYARTKAQAAGDWSSASPLEEYQLTYSTGDPAKDVTLTLAQWGEEGDAAKQYAALGQTMTGKELASGKVKVSGKVTGSYTEHQDADNAKRVLVLWRNATVVFRAQGPKAAVDAFYKAFPL</sequence>
<accession>A0A366KER7</accession>
<gene>
    <name evidence="2" type="ORF">CRD59_01560</name>
</gene>
<evidence type="ECO:0000313" key="2">
    <source>
        <dbReference type="EMBL" id="RBP99887.1"/>
    </source>
</evidence>
<protein>
    <submittedName>
        <fullName evidence="2">Uncharacterized protein</fullName>
    </submittedName>
</protein>
<name>A0A366KER7_9BIFI</name>
<evidence type="ECO:0000313" key="3">
    <source>
        <dbReference type="Proteomes" id="UP000252345"/>
    </source>
</evidence>
<proteinExistence type="predicted"/>
<evidence type="ECO:0000256" key="1">
    <source>
        <dbReference type="SAM" id="MobiDB-lite"/>
    </source>
</evidence>
<dbReference type="Proteomes" id="UP000252345">
    <property type="component" value="Unassembled WGS sequence"/>
</dbReference>
<dbReference type="OrthoDB" id="3242799at2"/>
<feature type="compositionally biased region" description="Polar residues" evidence="1">
    <location>
        <begin position="32"/>
        <end position="46"/>
    </location>
</feature>